<dbReference type="AlphaFoldDB" id="A0AAJ6X9X7"/>
<dbReference type="PROSITE" id="PS50846">
    <property type="entry name" value="HMA_2"/>
    <property type="match status" value="2"/>
</dbReference>
<sequence length="315" mass="36039">MLLVKFINLFLFYFTPIINSLNSHHCRHRVHVITASNKIKNMAAAAKVETEKKVAEKEVITAVYKVNLHCQQCARDIKKPLLSTQGVHSVEADAEKSEIKVKGVIDVIKIHKLLQKLSKKKVELVSPLVKVTESVTEKKEVKVEAKPAPKLSTHSMKVHLHCDKCEKDLRDKLLKHRSIYSVKTDMKAQTITVDGTMEGDKLVAYMRKKVHKNAEIILPKSEKMEEKKEKPKVEAKPKEGKAEMVEFKAEKKEEKAEMVEFKAEKKVEVKNTEGIAPYVINYVYAPQFYRGENPLDYVYAPQLFSDENPHACFIM</sequence>
<gene>
    <name evidence="8" type="primary">LOC105115524</name>
</gene>
<dbReference type="InterPro" id="IPR036163">
    <property type="entry name" value="HMA_dom_sf"/>
</dbReference>
<dbReference type="InterPro" id="IPR044577">
    <property type="entry name" value="HIPP4/7/8/17/18/19"/>
</dbReference>
<evidence type="ECO:0000259" key="6">
    <source>
        <dbReference type="PROSITE" id="PS50846"/>
    </source>
</evidence>
<evidence type="ECO:0000256" key="4">
    <source>
        <dbReference type="ARBA" id="ARBA00024045"/>
    </source>
</evidence>
<evidence type="ECO:0000313" key="7">
    <source>
        <dbReference type="Proteomes" id="UP000694918"/>
    </source>
</evidence>
<evidence type="ECO:0000313" key="8">
    <source>
        <dbReference type="RefSeq" id="XP_011010739.1"/>
    </source>
</evidence>
<evidence type="ECO:0000256" key="5">
    <source>
        <dbReference type="SAM" id="SignalP"/>
    </source>
</evidence>
<dbReference type="Proteomes" id="UP000694918">
    <property type="component" value="Unplaced"/>
</dbReference>
<reference evidence="8" key="1">
    <citation type="submission" date="2025-08" db="UniProtKB">
        <authorList>
            <consortium name="RefSeq"/>
        </authorList>
    </citation>
    <scope>IDENTIFICATION</scope>
</reference>
<dbReference type="CDD" id="cd00371">
    <property type="entry name" value="HMA"/>
    <property type="match status" value="1"/>
</dbReference>
<dbReference type="Pfam" id="PF00403">
    <property type="entry name" value="HMA"/>
    <property type="match status" value="2"/>
</dbReference>
<feature type="chain" id="PRO_5042578227" evidence="5">
    <location>
        <begin position="21"/>
        <end position="315"/>
    </location>
</feature>
<keyword evidence="1" id="KW-0488">Methylation</keyword>
<dbReference type="GeneID" id="105115524"/>
<feature type="domain" description="HMA" evidence="6">
    <location>
        <begin position="59"/>
        <end position="125"/>
    </location>
</feature>
<keyword evidence="3" id="KW-0636">Prenylation</keyword>
<evidence type="ECO:0000256" key="1">
    <source>
        <dbReference type="ARBA" id="ARBA00022481"/>
    </source>
</evidence>
<keyword evidence="3" id="KW-0449">Lipoprotein</keyword>
<feature type="signal peptide" evidence="5">
    <location>
        <begin position="1"/>
        <end position="20"/>
    </location>
</feature>
<evidence type="ECO:0000256" key="3">
    <source>
        <dbReference type="ARBA" id="ARBA00023289"/>
    </source>
</evidence>
<dbReference type="PANTHER" id="PTHR46195:SF12">
    <property type="entry name" value="HEAVY METAL-ASSOCIATED ISOPRENYLATED PLANT PROTEIN 4"/>
    <property type="match status" value="1"/>
</dbReference>
<name>A0AAJ6X9X7_POPEU</name>
<proteinExistence type="inferred from homology"/>
<feature type="domain" description="HMA" evidence="6">
    <location>
        <begin position="151"/>
        <end position="214"/>
    </location>
</feature>
<dbReference type="InterPro" id="IPR006121">
    <property type="entry name" value="HMA_dom"/>
</dbReference>
<dbReference type="Gene3D" id="3.30.70.100">
    <property type="match status" value="2"/>
</dbReference>
<keyword evidence="5" id="KW-0732">Signal</keyword>
<dbReference type="RefSeq" id="XP_011010739.1">
    <property type="nucleotide sequence ID" value="XM_011012437.1"/>
</dbReference>
<dbReference type="SUPFAM" id="SSF55008">
    <property type="entry name" value="HMA, heavy metal-associated domain"/>
    <property type="match status" value="2"/>
</dbReference>
<dbReference type="PANTHER" id="PTHR46195">
    <property type="entry name" value="HEAVY METAL-ASSOCIATED ISOPRENYLATED PLANT PROTEIN 7"/>
    <property type="match status" value="1"/>
</dbReference>
<keyword evidence="2" id="KW-0479">Metal-binding</keyword>
<dbReference type="KEGG" id="peu:105115524"/>
<organism evidence="7 8">
    <name type="scientific">Populus euphratica</name>
    <name type="common">Euphrates poplar</name>
    <dbReference type="NCBI Taxonomy" id="75702"/>
    <lineage>
        <taxon>Eukaryota</taxon>
        <taxon>Viridiplantae</taxon>
        <taxon>Streptophyta</taxon>
        <taxon>Embryophyta</taxon>
        <taxon>Tracheophyta</taxon>
        <taxon>Spermatophyta</taxon>
        <taxon>Magnoliopsida</taxon>
        <taxon>eudicotyledons</taxon>
        <taxon>Gunneridae</taxon>
        <taxon>Pentapetalae</taxon>
        <taxon>rosids</taxon>
        <taxon>fabids</taxon>
        <taxon>Malpighiales</taxon>
        <taxon>Salicaceae</taxon>
        <taxon>Saliceae</taxon>
        <taxon>Populus</taxon>
    </lineage>
</organism>
<comment type="similarity">
    <text evidence="4">Belongs to the HIPP family.</text>
</comment>
<dbReference type="GO" id="GO:0046872">
    <property type="term" value="F:metal ion binding"/>
    <property type="evidence" value="ECO:0007669"/>
    <property type="project" value="UniProtKB-KW"/>
</dbReference>
<protein>
    <submittedName>
        <fullName evidence="8">Uncharacterized protein LOC105115524 isoform X1</fullName>
    </submittedName>
</protein>
<evidence type="ECO:0000256" key="2">
    <source>
        <dbReference type="ARBA" id="ARBA00022723"/>
    </source>
</evidence>
<accession>A0AAJ6X9X7</accession>
<keyword evidence="7" id="KW-1185">Reference proteome</keyword>